<feature type="compositionally biased region" description="Low complexity" evidence="1">
    <location>
        <begin position="147"/>
        <end position="161"/>
    </location>
</feature>
<feature type="region of interest" description="Disordered" evidence="1">
    <location>
        <begin position="63"/>
        <end position="256"/>
    </location>
</feature>
<dbReference type="RefSeq" id="WP_127187232.1">
    <property type="nucleotide sequence ID" value="NZ_RZNJ01000001.1"/>
</dbReference>
<feature type="compositionally biased region" description="Low complexity" evidence="1">
    <location>
        <begin position="197"/>
        <end position="211"/>
    </location>
</feature>
<dbReference type="Proteomes" id="UP000281547">
    <property type="component" value="Unassembled WGS sequence"/>
</dbReference>
<gene>
    <name evidence="2" type="ORF">EMQ25_03940</name>
</gene>
<dbReference type="AlphaFoldDB" id="A0A433XM02"/>
<keyword evidence="3" id="KW-1185">Reference proteome</keyword>
<proteinExistence type="predicted"/>
<name>A0A433XM02_9HYPH</name>
<feature type="compositionally biased region" description="Low complexity" evidence="1">
    <location>
        <begin position="63"/>
        <end position="84"/>
    </location>
</feature>
<dbReference type="OrthoDB" id="7950406at2"/>
<feature type="region of interest" description="Disordered" evidence="1">
    <location>
        <begin position="273"/>
        <end position="309"/>
    </location>
</feature>
<reference evidence="2 3" key="1">
    <citation type="journal article" date="2016" name="Int. J. Syst. Evol. Microbiol.">
        <title>Arsenicitalea aurantiaca gen. nov., sp. nov., a new member of the family Hyphomicrobiaceae, isolated from high-arsenic sediment.</title>
        <authorList>
            <person name="Mu Y."/>
            <person name="Zhou L."/>
            <person name="Zeng X.C."/>
            <person name="Liu L."/>
            <person name="Pan Y."/>
            <person name="Chen X."/>
            <person name="Wang J."/>
            <person name="Li S."/>
            <person name="Li W.J."/>
            <person name="Wang Y."/>
        </authorList>
    </citation>
    <scope>NUCLEOTIDE SEQUENCE [LARGE SCALE GENOMIC DNA]</scope>
    <source>
        <strain evidence="2 3">42-50</strain>
    </source>
</reference>
<accession>A0A433XM02</accession>
<comment type="caution">
    <text evidence="2">The sequence shown here is derived from an EMBL/GenBank/DDBJ whole genome shotgun (WGS) entry which is preliminary data.</text>
</comment>
<dbReference type="EMBL" id="RZNJ01000001">
    <property type="protein sequence ID" value="RUT35112.1"/>
    <property type="molecule type" value="Genomic_DNA"/>
</dbReference>
<sequence length="309" mass="31637">MKLDRRVTGGLAWAGMFLVLAIPSADLLARLGDGEQPRAASVTPGVGANALDGNALDARTETATITPATAPAADAATPTRPNRTGDPVADFEASGRPMPSYISGGGETPARTETASRPEAPAPTPNRVIQPAGPSATAVTPDGRAVTPAPATGTASTNPATPASPTPAQPADQRTAALPQPGTTPTAPVPMPASMRPAAPVQQQQAVLPPANTTPNSSATFTRDAPLVIDEAEVAARERSTGPIPPAPIITSDQLQEWDSGSLADYLERRGLISRGGGSSASSPPQGMYLDEFNRQRGDGQFVENSDWF</sequence>
<evidence type="ECO:0000256" key="1">
    <source>
        <dbReference type="SAM" id="MobiDB-lite"/>
    </source>
</evidence>
<organism evidence="2 3">
    <name type="scientific">Arsenicitalea aurantiaca</name>
    <dbReference type="NCBI Taxonomy" id="1783274"/>
    <lineage>
        <taxon>Bacteria</taxon>
        <taxon>Pseudomonadati</taxon>
        <taxon>Pseudomonadota</taxon>
        <taxon>Alphaproteobacteria</taxon>
        <taxon>Hyphomicrobiales</taxon>
        <taxon>Devosiaceae</taxon>
        <taxon>Arsenicitalea</taxon>
    </lineage>
</organism>
<protein>
    <submittedName>
        <fullName evidence="2">Uncharacterized protein</fullName>
    </submittedName>
</protein>
<evidence type="ECO:0000313" key="3">
    <source>
        <dbReference type="Proteomes" id="UP000281547"/>
    </source>
</evidence>
<evidence type="ECO:0000313" key="2">
    <source>
        <dbReference type="EMBL" id="RUT35112.1"/>
    </source>
</evidence>